<sequence length="68" mass="7834">MLPRGWEHMQSRRLAQLVPPVRRSPAAEWRGVNDDSLSRYCTMADSCQVESWRSNPTVSKKSSAFLRL</sequence>
<proteinExistence type="predicted"/>
<protein>
    <submittedName>
        <fullName evidence="1">Uncharacterized protein</fullName>
    </submittedName>
</protein>
<reference evidence="1" key="1">
    <citation type="journal article" date="2023" name="Science">
        <title>Genome structures resolve the early diversification of teleost fishes.</title>
        <authorList>
            <person name="Parey E."/>
            <person name="Louis A."/>
            <person name="Montfort J."/>
            <person name="Bouchez O."/>
            <person name="Roques C."/>
            <person name="Iampietro C."/>
            <person name="Lluch J."/>
            <person name="Castinel A."/>
            <person name="Donnadieu C."/>
            <person name="Desvignes T."/>
            <person name="Floi Bucao C."/>
            <person name="Jouanno E."/>
            <person name="Wen M."/>
            <person name="Mejri S."/>
            <person name="Dirks R."/>
            <person name="Jansen H."/>
            <person name="Henkel C."/>
            <person name="Chen W.J."/>
            <person name="Zahm M."/>
            <person name="Cabau C."/>
            <person name="Klopp C."/>
            <person name="Thompson A.W."/>
            <person name="Robinson-Rechavi M."/>
            <person name="Braasch I."/>
            <person name="Lecointre G."/>
            <person name="Bobe J."/>
            <person name="Postlethwait J.H."/>
            <person name="Berthelot C."/>
            <person name="Roest Crollius H."/>
            <person name="Guiguen Y."/>
        </authorList>
    </citation>
    <scope>NUCLEOTIDE SEQUENCE</scope>
    <source>
        <strain evidence="1">NC1722</strain>
    </source>
</reference>
<name>A0AAD7RCF0_9TELE</name>
<evidence type="ECO:0000313" key="1">
    <source>
        <dbReference type="EMBL" id="KAJ8377501.1"/>
    </source>
</evidence>
<gene>
    <name evidence="1" type="ORF">AAFF_G00259690</name>
</gene>
<organism evidence="1 2">
    <name type="scientific">Aldrovandia affinis</name>
    <dbReference type="NCBI Taxonomy" id="143900"/>
    <lineage>
        <taxon>Eukaryota</taxon>
        <taxon>Metazoa</taxon>
        <taxon>Chordata</taxon>
        <taxon>Craniata</taxon>
        <taxon>Vertebrata</taxon>
        <taxon>Euteleostomi</taxon>
        <taxon>Actinopterygii</taxon>
        <taxon>Neopterygii</taxon>
        <taxon>Teleostei</taxon>
        <taxon>Notacanthiformes</taxon>
        <taxon>Halosauridae</taxon>
        <taxon>Aldrovandia</taxon>
    </lineage>
</organism>
<dbReference type="Proteomes" id="UP001221898">
    <property type="component" value="Unassembled WGS sequence"/>
</dbReference>
<keyword evidence="2" id="KW-1185">Reference proteome</keyword>
<comment type="caution">
    <text evidence="1">The sequence shown here is derived from an EMBL/GenBank/DDBJ whole genome shotgun (WGS) entry which is preliminary data.</text>
</comment>
<accession>A0AAD7RCF0</accession>
<dbReference type="AlphaFoldDB" id="A0AAD7RCF0"/>
<dbReference type="EMBL" id="JAINUG010000351">
    <property type="protein sequence ID" value="KAJ8377501.1"/>
    <property type="molecule type" value="Genomic_DNA"/>
</dbReference>
<evidence type="ECO:0000313" key="2">
    <source>
        <dbReference type="Proteomes" id="UP001221898"/>
    </source>
</evidence>